<dbReference type="EMBL" id="VSSQ01001152">
    <property type="protein sequence ID" value="MPM05650.1"/>
    <property type="molecule type" value="Genomic_DNA"/>
</dbReference>
<proteinExistence type="predicted"/>
<feature type="transmembrane region" description="Helical" evidence="1">
    <location>
        <begin position="145"/>
        <end position="164"/>
    </location>
</feature>
<evidence type="ECO:0000259" key="3">
    <source>
        <dbReference type="PROSITE" id="PS50887"/>
    </source>
</evidence>
<feature type="transmembrane region" description="Helical" evidence="1">
    <location>
        <begin position="202"/>
        <end position="222"/>
    </location>
</feature>
<accession>A0A644WPB1</accession>
<evidence type="ECO:0000259" key="2">
    <source>
        <dbReference type="PROSITE" id="PS50113"/>
    </source>
</evidence>
<evidence type="ECO:0000313" key="4">
    <source>
        <dbReference type="EMBL" id="MPM05650.1"/>
    </source>
</evidence>
<dbReference type="SUPFAM" id="SSF55785">
    <property type="entry name" value="PYP-like sensor domain (PAS domain)"/>
    <property type="match status" value="1"/>
</dbReference>
<feature type="domain" description="GGDEF" evidence="3">
    <location>
        <begin position="382"/>
        <end position="514"/>
    </location>
</feature>
<dbReference type="FunFam" id="3.30.70.270:FF:000001">
    <property type="entry name" value="Diguanylate cyclase domain protein"/>
    <property type="match status" value="1"/>
</dbReference>
<dbReference type="NCBIfam" id="TIGR00254">
    <property type="entry name" value="GGDEF"/>
    <property type="match status" value="1"/>
</dbReference>
<dbReference type="InterPro" id="IPR035965">
    <property type="entry name" value="PAS-like_dom_sf"/>
</dbReference>
<keyword evidence="1" id="KW-0472">Membrane</keyword>
<feature type="transmembrane region" description="Helical" evidence="1">
    <location>
        <begin position="63"/>
        <end position="83"/>
    </location>
</feature>
<dbReference type="Gene3D" id="3.30.70.270">
    <property type="match status" value="1"/>
</dbReference>
<dbReference type="InterPro" id="IPR000700">
    <property type="entry name" value="PAS-assoc_C"/>
</dbReference>
<dbReference type="SMART" id="SM00267">
    <property type="entry name" value="GGDEF"/>
    <property type="match status" value="1"/>
</dbReference>
<dbReference type="SUPFAM" id="SSF55073">
    <property type="entry name" value="Nucleotide cyclase"/>
    <property type="match status" value="1"/>
</dbReference>
<reference evidence="4" key="1">
    <citation type="submission" date="2019-08" db="EMBL/GenBank/DDBJ databases">
        <authorList>
            <person name="Kucharzyk K."/>
            <person name="Murdoch R.W."/>
            <person name="Higgins S."/>
            <person name="Loffler F."/>
        </authorList>
    </citation>
    <scope>NUCLEOTIDE SEQUENCE</scope>
</reference>
<keyword evidence="1" id="KW-1133">Transmembrane helix</keyword>
<feature type="transmembrane region" description="Helical" evidence="1">
    <location>
        <begin position="95"/>
        <end position="112"/>
    </location>
</feature>
<feature type="transmembrane region" description="Helical" evidence="1">
    <location>
        <begin position="176"/>
        <end position="196"/>
    </location>
</feature>
<dbReference type="InterPro" id="IPR043128">
    <property type="entry name" value="Rev_trsase/Diguanyl_cyclase"/>
</dbReference>
<dbReference type="CDD" id="cd01949">
    <property type="entry name" value="GGDEF"/>
    <property type="match status" value="1"/>
</dbReference>
<dbReference type="CDD" id="cd00130">
    <property type="entry name" value="PAS"/>
    <property type="match status" value="1"/>
</dbReference>
<dbReference type="AlphaFoldDB" id="A0A644WPB1"/>
<feature type="transmembrane region" description="Helical" evidence="1">
    <location>
        <begin position="6"/>
        <end position="27"/>
    </location>
</feature>
<name>A0A644WPB1_9ZZZZ</name>
<dbReference type="PROSITE" id="PS50113">
    <property type="entry name" value="PAC"/>
    <property type="match status" value="1"/>
</dbReference>
<keyword evidence="1" id="KW-0812">Transmembrane</keyword>
<sequence length="514" mass="56775">MELGYIFIVGSSLVLLFIVCAFALRNLNIAGSKAFVLQIVCVTIWSLGSLFEMLSETEQSMLLWRNIEQIGIFLLPVACVYFAVDYSGYDRLKKYLPLLLVIPCVAILLIFTDSSTHLMRTGYTISVSQMFGKALSVHQTLLGKVLVSFNYLLVMISLVTLFVFSRKVTKSLRKQVVLILIAQGLVFVLSLLKSAFLEGTSINIPIVAMYLPGALILFSNLFSNNLFRVSPIAREKVFDVIEMGLLVTDITGMISDTNPCATKILGSSFCIQEKLTGTKMSDVFVSFPEWVELTKQNTAGELELRLTCGKVSFIHIRVYPLQNHAGTQIGSVSIMRDVTELRVQELTLKAKAETDNLTGLMNRESFSEAFSKKLFEAVLLGESVSVLMMDLDKFKSINDTYGHDAGDRVLKAFAGVLRDVLRREDLVARIGGDEFEALLPGVGSKEALEIANRILKAANQCVVTVGDDVKVQLKLSIGVCDNGASEHESEILKYADKAMYMAKNGAGNRCVVWE</sequence>
<dbReference type="Pfam" id="PF16927">
    <property type="entry name" value="HisKA_7TM"/>
    <property type="match status" value="1"/>
</dbReference>
<feature type="transmembrane region" description="Helical" evidence="1">
    <location>
        <begin position="34"/>
        <end position="51"/>
    </location>
</feature>
<dbReference type="Pfam" id="PF00990">
    <property type="entry name" value="GGDEF"/>
    <property type="match status" value="1"/>
</dbReference>
<dbReference type="InterPro" id="IPR000160">
    <property type="entry name" value="GGDEF_dom"/>
</dbReference>
<dbReference type="InterPro" id="IPR031621">
    <property type="entry name" value="HisKA_7TM"/>
</dbReference>
<protein>
    <submittedName>
        <fullName evidence="4">Uncharacterized protein</fullName>
    </submittedName>
</protein>
<evidence type="ECO:0000256" key="1">
    <source>
        <dbReference type="SAM" id="Phobius"/>
    </source>
</evidence>
<organism evidence="4">
    <name type="scientific">bioreactor metagenome</name>
    <dbReference type="NCBI Taxonomy" id="1076179"/>
    <lineage>
        <taxon>unclassified sequences</taxon>
        <taxon>metagenomes</taxon>
        <taxon>ecological metagenomes</taxon>
    </lineage>
</organism>
<dbReference type="Gene3D" id="3.30.450.20">
    <property type="entry name" value="PAS domain"/>
    <property type="match status" value="1"/>
</dbReference>
<dbReference type="PANTHER" id="PTHR46663">
    <property type="entry name" value="DIGUANYLATE CYCLASE DGCT-RELATED"/>
    <property type="match status" value="1"/>
</dbReference>
<dbReference type="PROSITE" id="PS50887">
    <property type="entry name" value="GGDEF"/>
    <property type="match status" value="1"/>
</dbReference>
<dbReference type="InterPro" id="IPR029787">
    <property type="entry name" value="Nucleotide_cyclase"/>
</dbReference>
<dbReference type="InterPro" id="IPR052163">
    <property type="entry name" value="DGC-Regulatory_Protein"/>
</dbReference>
<feature type="domain" description="PAC" evidence="2">
    <location>
        <begin position="298"/>
        <end position="350"/>
    </location>
</feature>
<dbReference type="PANTHER" id="PTHR46663:SF2">
    <property type="entry name" value="GGDEF DOMAIN-CONTAINING PROTEIN"/>
    <property type="match status" value="1"/>
</dbReference>
<dbReference type="InterPro" id="IPR000014">
    <property type="entry name" value="PAS"/>
</dbReference>
<gene>
    <name evidence="4" type="ORF">SDC9_51940</name>
</gene>
<comment type="caution">
    <text evidence="4">The sequence shown here is derived from an EMBL/GenBank/DDBJ whole genome shotgun (WGS) entry which is preliminary data.</text>
</comment>